<comment type="subcellular location">
    <subcellularLocation>
        <location evidence="1">Membrane</location>
    </subcellularLocation>
</comment>
<feature type="transmembrane region" description="Helical" evidence="4">
    <location>
        <begin position="236"/>
        <end position="256"/>
    </location>
</feature>
<evidence type="ECO:0000259" key="5">
    <source>
        <dbReference type="Pfam" id="PF01757"/>
    </source>
</evidence>
<dbReference type="PANTHER" id="PTHR23028">
    <property type="entry name" value="ACETYLTRANSFERASE"/>
    <property type="match status" value="1"/>
</dbReference>
<feature type="domain" description="Acyltransferase 3" evidence="5">
    <location>
        <begin position="13"/>
        <end position="329"/>
    </location>
</feature>
<dbReference type="InterPro" id="IPR002656">
    <property type="entry name" value="Acyl_transf_3_dom"/>
</dbReference>
<evidence type="ECO:0000256" key="3">
    <source>
        <dbReference type="SAM" id="MobiDB-lite"/>
    </source>
</evidence>
<feature type="transmembrane region" description="Helical" evidence="4">
    <location>
        <begin position="396"/>
        <end position="415"/>
    </location>
</feature>
<evidence type="ECO:0000313" key="6">
    <source>
        <dbReference type="EMBL" id="ADG06725.1"/>
    </source>
</evidence>
<feature type="compositionally biased region" description="Polar residues" evidence="3">
    <location>
        <begin position="480"/>
        <end position="496"/>
    </location>
</feature>
<dbReference type="eggNOG" id="COG1835">
    <property type="taxonomic scope" value="Bacteria"/>
</dbReference>
<dbReference type="PANTHER" id="PTHR23028:SF53">
    <property type="entry name" value="ACYL_TRANSF_3 DOMAIN-CONTAINING PROTEIN"/>
    <property type="match status" value="1"/>
</dbReference>
<keyword evidence="4" id="KW-0812">Transmembrane</keyword>
<comment type="similarity">
    <text evidence="2">Belongs to the acyltransferase 3 family.</text>
</comment>
<dbReference type="GO" id="GO:0016020">
    <property type="term" value="C:membrane"/>
    <property type="evidence" value="ECO:0007669"/>
    <property type="project" value="TreeGrafter"/>
</dbReference>
<keyword evidence="6" id="KW-0012">Acyltransferase</keyword>
<feature type="compositionally biased region" description="Low complexity" evidence="3">
    <location>
        <begin position="439"/>
        <end position="449"/>
    </location>
</feature>
<evidence type="ECO:0000256" key="4">
    <source>
        <dbReference type="SAM" id="Phobius"/>
    </source>
</evidence>
<dbReference type="Proteomes" id="UP000002368">
    <property type="component" value="Chromosome"/>
</dbReference>
<dbReference type="KEGG" id="bts:Btus_2035"/>
<accession>D5WQW6</accession>
<keyword evidence="4" id="KW-1133">Transmembrane helix</keyword>
<feature type="transmembrane region" description="Helical" evidence="4">
    <location>
        <begin position="105"/>
        <end position="125"/>
    </location>
</feature>
<evidence type="ECO:0000313" key="7">
    <source>
        <dbReference type="Proteomes" id="UP000002368"/>
    </source>
</evidence>
<name>D5WQW6_KYRT2</name>
<feature type="transmembrane region" description="Helical" evidence="4">
    <location>
        <begin position="172"/>
        <end position="191"/>
    </location>
</feature>
<dbReference type="STRING" id="562970.Btus_2035"/>
<keyword evidence="4" id="KW-0472">Membrane</keyword>
<evidence type="ECO:0000256" key="1">
    <source>
        <dbReference type="ARBA" id="ARBA00004370"/>
    </source>
</evidence>
<feature type="transmembrane region" description="Helical" evidence="4">
    <location>
        <begin position="333"/>
        <end position="351"/>
    </location>
</feature>
<organism evidence="6 7">
    <name type="scientific">Kyrpidia tusciae (strain DSM 2912 / NBRC 15312 / T2)</name>
    <name type="common">Bacillus tusciae</name>
    <dbReference type="NCBI Taxonomy" id="562970"/>
    <lineage>
        <taxon>Bacteria</taxon>
        <taxon>Bacillati</taxon>
        <taxon>Bacillota</taxon>
        <taxon>Bacilli</taxon>
        <taxon>Bacillales</taxon>
        <taxon>Alicyclobacillaceae</taxon>
        <taxon>Kyrpidia</taxon>
    </lineage>
</organism>
<dbReference type="Pfam" id="PF01757">
    <property type="entry name" value="Acyl_transf_3"/>
    <property type="match status" value="1"/>
</dbReference>
<feature type="transmembrane region" description="Helical" evidence="4">
    <location>
        <begin position="37"/>
        <end position="59"/>
    </location>
</feature>
<dbReference type="HOGENOM" id="CLU_005679_11_2_9"/>
<dbReference type="EMBL" id="CP002017">
    <property type="protein sequence ID" value="ADG06725.1"/>
    <property type="molecule type" value="Genomic_DNA"/>
</dbReference>
<reference evidence="6 7" key="1">
    <citation type="journal article" date="2011" name="Stand. Genomic Sci.">
        <title>Complete genome sequence of the thermophilic, hydrogen-oxidizing Bacillus tusciae type strain (T2) and reclassification in the new genus, Kyrpidia gen. nov. as Kyrpidia tusciae comb. nov. and emendation of the family Alicyclobacillaceae da Costa and Rainey, 2010.</title>
        <authorList>
            <person name="Klenk H.P."/>
            <person name="Lapidus A."/>
            <person name="Chertkov O."/>
            <person name="Copeland A."/>
            <person name="Del Rio T.G."/>
            <person name="Nolan M."/>
            <person name="Lucas S."/>
            <person name="Chen F."/>
            <person name="Tice H."/>
            <person name="Cheng J.F."/>
            <person name="Han C."/>
            <person name="Bruce D."/>
            <person name="Goodwin L."/>
            <person name="Pitluck S."/>
            <person name="Pati A."/>
            <person name="Ivanova N."/>
            <person name="Mavromatis K."/>
            <person name="Daum C."/>
            <person name="Chen A."/>
            <person name="Palaniappan K."/>
            <person name="Chang Y.J."/>
            <person name="Land M."/>
            <person name="Hauser L."/>
            <person name="Jeffries C.D."/>
            <person name="Detter J.C."/>
            <person name="Rohde M."/>
            <person name="Abt B."/>
            <person name="Pukall R."/>
            <person name="Goker M."/>
            <person name="Bristow J."/>
            <person name="Markowitz V."/>
            <person name="Hugenholtz P."/>
            <person name="Eisen J.A."/>
        </authorList>
    </citation>
    <scope>NUCLEOTIDE SEQUENCE [LARGE SCALE GENOMIC DNA]</scope>
    <source>
        <strain evidence="6 7">DSM 2912</strain>
    </source>
</reference>
<dbReference type="AlphaFoldDB" id="D5WQW6"/>
<proteinExistence type="inferred from homology"/>
<gene>
    <name evidence="6" type="ordered locus">Btus_2035</name>
</gene>
<dbReference type="GO" id="GO:0016747">
    <property type="term" value="F:acyltransferase activity, transferring groups other than amino-acyl groups"/>
    <property type="evidence" value="ECO:0007669"/>
    <property type="project" value="InterPro"/>
</dbReference>
<feature type="transmembrane region" description="Helical" evidence="4">
    <location>
        <begin position="303"/>
        <end position="321"/>
    </location>
</feature>
<feature type="transmembrane region" description="Helical" evidence="4">
    <location>
        <begin position="206"/>
        <end position="224"/>
    </location>
</feature>
<keyword evidence="7" id="KW-1185">Reference proteome</keyword>
<keyword evidence="6" id="KW-0808">Transferase</keyword>
<dbReference type="eggNOG" id="COG5164">
    <property type="taxonomic scope" value="Bacteria"/>
</dbReference>
<dbReference type="InterPro" id="IPR050879">
    <property type="entry name" value="Acyltransferase_3"/>
</dbReference>
<feature type="region of interest" description="Disordered" evidence="3">
    <location>
        <begin position="436"/>
        <end position="550"/>
    </location>
</feature>
<dbReference type="GO" id="GO:0009103">
    <property type="term" value="P:lipopolysaccharide biosynthetic process"/>
    <property type="evidence" value="ECO:0007669"/>
    <property type="project" value="TreeGrafter"/>
</dbReference>
<feature type="transmembrane region" description="Helical" evidence="4">
    <location>
        <begin position="262"/>
        <end position="283"/>
    </location>
</feature>
<sequence length="589" mass="62896">MPEPMRSGGRYMPGLDGLRALAVLAVLAYHLNPGWAPGGMLGVGVFFVLSGYLITDLLAEEWRKTGRIDLRDFWMRRCRRLIPALWLLLITVILVLLFSDPGRLGSLWGDLVAAFLYVSNWWYIFHHVSYFQQFGPPSPFGHLWSLAVEEQFYFLWPLLLASGLRHLSRRRLLVGISTGAMLSAGAMAWMYQPGVDPSRVYYGTDTRAFALLFGAALALVWPSRHLTPALSRGHRWLLSAAGVGGLLVILILVFTSDEYGPFLYPGGMILLSLSTLAVVAAAAHPGVTFGRILGWGPLRWIGVRSYGIYLWHYSIIALTTPLNTASQWDGIRAGLQVAASIGLAALSWRFIEQPILRRGKSGYQVDGAVPALRSLGRLWATLRKGGRVRAVGPARLTGAAALSAALVLIVAGSWLHPHAGANVLAWSPWRGGGTGGVSAMAPAPDMGGAPPEPTSLAPAPQPGGKADTRPGTPDQGSGGTCPQPSTQGPSTSTDGSTKGADGASTSGGGEPGTGTSPSGPSDNPRSSGDQGENPGQGGKIGTGITVVGDSVPKTRVPHVDARWLTELYSREIPVTVFRLEPHHRRQRRV</sequence>
<evidence type="ECO:0000256" key="2">
    <source>
        <dbReference type="ARBA" id="ARBA00007400"/>
    </source>
</evidence>
<dbReference type="RefSeq" id="WP_013076011.1">
    <property type="nucleotide sequence ID" value="NC_014098.1"/>
</dbReference>
<protein>
    <submittedName>
        <fullName evidence="6">Acyltransferase 3</fullName>
    </submittedName>
</protein>
<feature type="transmembrane region" description="Helical" evidence="4">
    <location>
        <begin position="80"/>
        <end position="99"/>
    </location>
</feature>